<name>A0A328D4Q9_9ASTE</name>
<keyword evidence="2" id="KW-1185">Reference proteome</keyword>
<dbReference type="Proteomes" id="UP000249390">
    <property type="component" value="Unassembled WGS sequence"/>
</dbReference>
<organism evidence="1 2">
    <name type="scientific">Cuscuta australis</name>
    <dbReference type="NCBI Taxonomy" id="267555"/>
    <lineage>
        <taxon>Eukaryota</taxon>
        <taxon>Viridiplantae</taxon>
        <taxon>Streptophyta</taxon>
        <taxon>Embryophyta</taxon>
        <taxon>Tracheophyta</taxon>
        <taxon>Spermatophyta</taxon>
        <taxon>Magnoliopsida</taxon>
        <taxon>eudicotyledons</taxon>
        <taxon>Gunneridae</taxon>
        <taxon>Pentapetalae</taxon>
        <taxon>asterids</taxon>
        <taxon>lamiids</taxon>
        <taxon>Solanales</taxon>
        <taxon>Convolvulaceae</taxon>
        <taxon>Cuscuteae</taxon>
        <taxon>Cuscuta</taxon>
        <taxon>Cuscuta subgen. Grammica</taxon>
        <taxon>Cuscuta sect. Cleistogrammica</taxon>
    </lineage>
</organism>
<evidence type="ECO:0000313" key="1">
    <source>
        <dbReference type="EMBL" id="RAL40685.1"/>
    </source>
</evidence>
<comment type="caution">
    <text evidence="1">The sequence shown here is derived from an EMBL/GenBank/DDBJ whole genome shotgun (WGS) entry which is preliminary data.</text>
</comment>
<dbReference type="AlphaFoldDB" id="A0A328D4Q9"/>
<reference evidence="1 2" key="1">
    <citation type="submission" date="2018-06" db="EMBL/GenBank/DDBJ databases">
        <title>The Genome of Cuscuta australis (Dodder) Provides Insight into the Evolution of Plant Parasitism.</title>
        <authorList>
            <person name="Liu H."/>
        </authorList>
    </citation>
    <scope>NUCLEOTIDE SEQUENCE [LARGE SCALE GENOMIC DNA]</scope>
    <source>
        <strain evidence="2">cv. Yunnan</strain>
        <tissue evidence="1">Vines</tissue>
    </source>
</reference>
<protein>
    <submittedName>
        <fullName evidence="1">Uncharacterized protein</fullName>
    </submittedName>
</protein>
<evidence type="ECO:0000313" key="2">
    <source>
        <dbReference type="Proteomes" id="UP000249390"/>
    </source>
</evidence>
<dbReference type="EMBL" id="NQVE01000194">
    <property type="protein sequence ID" value="RAL40685.1"/>
    <property type="molecule type" value="Genomic_DNA"/>
</dbReference>
<proteinExistence type="predicted"/>
<gene>
    <name evidence="1" type="ORF">DM860_006755</name>
</gene>
<accession>A0A328D4Q9</accession>
<sequence>MSGFPPSCLVPFQHSEHRDFICKYLDLAAYECDDIKCLILDKDTDIKRNILYCEYPYFALDHGADAFPFADKKLREVSANHHLWWDDGDILPFKLEDLLGCSPSDVLNKTVSPGIHEKVTILELSSKVVRVYPCI</sequence>